<evidence type="ECO:0000256" key="1">
    <source>
        <dbReference type="ARBA" id="ARBA00001966"/>
    </source>
</evidence>
<evidence type="ECO:0000256" key="12">
    <source>
        <dbReference type="RuleBase" id="RU365098"/>
    </source>
</evidence>
<dbReference type="InterPro" id="IPR000813">
    <property type="entry name" value="7Fe_ferredoxin"/>
</dbReference>
<dbReference type="Gene3D" id="3.30.70.20">
    <property type="match status" value="1"/>
</dbReference>
<evidence type="ECO:0000256" key="11">
    <source>
        <dbReference type="ARBA" id="ARBA00023291"/>
    </source>
</evidence>
<dbReference type="RefSeq" id="WP_139097524.1">
    <property type="nucleotide sequence ID" value="NZ_VDFW01000012.1"/>
</dbReference>
<evidence type="ECO:0000256" key="5">
    <source>
        <dbReference type="ARBA" id="ARBA00022485"/>
    </source>
</evidence>
<dbReference type="AlphaFoldDB" id="A0A5C4LZ63"/>
<evidence type="ECO:0000256" key="6">
    <source>
        <dbReference type="ARBA" id="ARBA00022723"/>
    </source>
</evidence>
<dbReference type="Proteomes" id="UP000305546">
    <property type="component" value="Unassembled WGS sequence"/>
</dbReference>
<dbReference type="InterPro" id="IPR017896">
    <property type="entry name" value="4Fe4S_Fe-S-bd"/>
</dbReference>
<gene>
    <name evidence="14" type="ORF">FG385_15940</name>
</gene>
<dbReference type="GO" id="GO:0051539">
    <property type="term" value="F:4 iron, 4 sulfur cluster binding"/>
    <property type="evidence" value="ECO:0007669"/>
    <property type="project" value="UniProtKB-UniRule"/>
</dbReference>
<dbReference type="EMBL" id="VDFW01000012">
    <property type="protein sequence ID" value="TNC25136.1"/>
    <property type="molecule type" value="Genomic_DNA"/>
</dbReference>
<accession>A0A5C4LZ63</accession>
<evidence type="ECO:0000256" key="4">
    <source>
        <dbReference type="ARBA" id="ARBA00022448"/>
    </source>
</evidence>
<evidence type="ECO:0000256" key="2">
    <source>
        <dbReference type="ARBA" id="ARBA00003532"/>
    </source>
</evidence>
<reference evidence="14 15" key="1">
    <citation type="submission" date="2019-06" db="EMBL/GenBank/DDBJ databases">
        <title>Amycolatopsis alkalitolerans sp. nov., isolated from Gastrodia elata Blume.</title>
        <authorList>
            <person name="Narsing Rao M.P."/>
            <person name="Li W.J."/>
        </authorList>
    </citation>
    <scope>NUCLEOTIDE SEQUENCE [LARGE SCALE GENOMIC DNA]</scope>
    <source>
        <strain evidence="14 15">SYSUP0005</strain>
    </source>
</reference>
<proteinExistence type="predicted"/>
<dbReference type="OrthoDB" id="9803397at2"/>
<dbReference type="GO" id="GO:0051538">
    <property type="term" value="F:3 iron, 4 sulfur cluster binding"/>
    <property type="evidence" value="ECO:0007669"/>
    <property type="project" value="UniProtKB-UniRule"/>
</dbReference>
<keyword evidence="5 12" id="KW-0004">4Fe-4S</keyword>
<keyword evidence="7" id="KW-0677">Repeat</keyword>
<dbReference type="GO" id="GO:0046872">
    <property type="term" value="F:metal ion binding"/>
    <property type="evidence" value="ECO:0007669"/>
    <property type="project" value="UniProtKB-UniRule"/>
</dbReference>
<dbReference type="PROSITE" id="PS51379">
    <property type="entry name" value="4FE4S_FER_2"/>
    <property type="match status" value="1"/>
</dbReference>
<evidence type="ECO:0000313" key="15">
    <source>
        <dbReference type="Proteomes" id="UP000305546"/>
    </source>
</evidence>
<name>A0A5C4LZ63_9PSEU</name>
<keyword evidence="9 12" id="KW-0408">Iron</keyword>
<dbReference type="PRINTS" id="PR00354">
    <property type="entry name" value="7FE8SFRDOXIN"/>
</dbReference>
<comment type="cofactor">
    <cofactor evidence="12">
        <name>[3Fe-4S] cluster</name>
        <dbReference type="ChEBI" id="CHEBI:21137"/>
    </cofactor>
    <text evidence="12">Binds 1 [3Fe-4S] cluster.</text>
</comment>
<keyword evidence="15" id="KW-1185">Reference proteome</keyword>
<dbReference type="NCBIfam" id="NF045480">
    <property type="entry name" value="FdxA_Actino"/>
    <property type="match status" value="1"/>
</dbReference>
<keyword evidence="6 12" id="KW-0479">Metal-binding</keyword>
<dbReference type="InterPro" id="IPR050294">
    <property type="entry name" value="RnfB_subfamily"/>
</dbReference>
<evidence type="ECO:0000256" key="7">
    <source>
        <dbReference type="ARBA" id="ARBA00022737"/>
    </source>
</evidence>
<protein>
    <recommendedName>
        <fullName evidence="3 12">Ferredoxin</fullName>
    </recommendedName>
</protein>
<keyword evidence="8 12" id="KW-0249">Electron transport</keyword>
<evidence type="ECO:0000256" key="8">
    <source>
        <dbReference type="ARBA" id="ARBA00022982"/>
    </source>
</evidence>
<keyword evidence="4 12" id="KW-0813">Transport</keyword>
<dbReference type="InterPro" id="IPR017900">
    <property type="entry name" value="4Fe4S_Fe_S_CS"/>
</dbReference>
<sequence length="102" mass="11125">MAYVITEGCLDIMDRSCLDQCPVDCIQQGERMLYINPDDCIDCGACESVCPQGAIFFDEELPADRQRFRDINAGVFALGLEPGADHPVVAAGGHRSTMDRPS</sequence>
<evidence type="ECO:0000256" key="9">
    <source>
        <dbReference type="ARBA" id="ARBA00023004"/>
    </source>
</evidence>
<dbReference type="Pfam" id="PF00037">
    <property type="entry name" value="Fer4"/>
    <property type="match status" value="1"/>
</dbReference>
<feature type="domain" description="4Fe-4S ferredoxin-type" evidence="13">
    <location>
        <begin position="31"/>
        <end position="60"/>
    </location>
</feature>
<dbReference type="PANTHER" id="PTHR42859">
    <property type="entry name" value="OXIDOREDUCTASE"/>
    <property type="match status" value="1"/>
</dbReference>
<evidence type="ECO:0000313" key="14">
    <source>
        <dbReference type="EMBL" id="TNC25136.1"/>
    </source>
</evidence>
<evidence type="ECO:0000259" key="13">
    <source>
        <dbReference type="PROSITE" id="PS51379"/>
    </source>
</evidence>
<comment type="caution">
    <text evidence="14">The sequence shown here is derived from an EMBL/GenBank/DDBJ whole genome shotgun (WGS) entry which is preliminary data.</text>
</comment>
<evidence type="ECO:0000256" key="3">
    <source>
        <dbReference type="ARBA" id="ARBA00013529"/>
    </source>
</evidence>
<dbReference type="PANTHER" id="PTHR42859:SF2">
    <property type="entry name" value="FERREDOXIN"/>
    <property type="match status" value="1"/>
</dbReference>
<dbReference type="SUPFAM" id="SSF54862">
    <property type="entry name" value="4Fe-4S ferredoxins"/>
    <property type="match status" value="1"/>
</dbReference>
<comment type="function">
    <text evidence="2 12">Ferredoxins are iron-sulfur proteins that transfer electrons in a wide variety of metabolic reactions.</text>
</comment>
<keyword evidence="10 12" id="KW-0411">Iron-sulfur</keyword>
<comment type="cofactor">
    <cofactor evidence="1 12">
        <name>[4Fe-4S] cluster</name>
        <dbReference type="ChEBI" id="CHEBI:49883"/>
    </cofactor>
</comment>
<evidence type="ECO:0000256" key="10">
    <source>
        <dbReference type="ARBA" id="ARBA00023014"/>
    </source>
</evidence>
<organism evidence="14 15">
    <name type="scientific">Amycolatopsis alkalitolerans</name>
    <dbReference type="NCBI Taxonomy" id="2547244"/>
    <lineage>
        <taxon>Bacteria</taxon>
        <taxon>Bacillati</taxon>
        <taxon>Actinomycetota</taxon>
        <taxon>Actinomycetes</taxon>
        <taxon>Pseudonocardiales</taxon>
        <taxon>Pseudonocardiaceae</taxon>
        <taxon>Amycolatopsis</taxon>
    </lineage>
</organism>
<dbReference type="PROSITE" id="PS00198">
    <property type="entry name" value="4FE4S_FER_1"/>
    <property type="match status" value="1"/>
</dbReference>
<dbReference type="GO" id="GO:0009055">
    <property type="term" value="F:electron transfer activity"/>
    <property type="evidence" value="ECO:0007669"/>
    <property type="project" value="UniProtKB-UniRule"/>
</dbReference>
<keyword evidence="11 12" id="KW-0003">3Fe-4S</keyword>
<dbReference type="InterPro" id="IPR054830">
    <property type="entry name" value="FdxA_Actino"/>
</dbReference>